<accession>A0AAN0VHI0</accession>
<dbReference type="SUPFAM" id="SSF51735">
    <property type="entry name" value="NAD(P)-binding Rossmann-fold domains"/>
    <property type="match status" value="1"/>
</dbReference>
<dbReference type="AlphaFoldDB" id="A0AAN0VHI0"/>
<evidence type="ECO:0000313" key="2">
    <source>
        <dbReference type="Proteomes" id="UP000028680"/>
    </source>
</evidence>
<dbReference type="Gene3D" id="3.30.1780.10">
    <property type="entry name" value="ornithine cyclodeaminase, domain 1"/>
    <property type="match status" value="1"/>
</dbReference>
<sequence length="315" mass="33660">MIPFDAGQERLDWLDLVAALKRGHQAPKAEIEDLFLYRGSDTLLSRSAWIDGMGLLTKTATVFPNNPKSGQPMIGGGVMLFDDATGALAAVIDFHLITKWKTAGDSLMAALALAPAGAREILIVGAGTVGRSLVEAFGAGFPEARFSIWNRSPKAAEVFAQETGAQVVRDLQSAVAAADIILTCTMTTAPIIQGDWLRPGQHLNMIGAYRPDMREADDAALQKSKLFVDSYDTTLGHIGELKIPLESGAIDRSHLRADYYDLEAFEAGPDDITVFKNGGGAHLDLMTARYVLDQWPAPAGAAALDKPGNARAGRV</sequence>
<name>A0AAN0VHI0_9RHOB</name>
<gene>
    <name evidence="1" type="ORF">RCA23_c05040</name>
</gene>
<dbReference type="Proteomes" id="UP000028680">
    <property type="component" value="Chromosome"/>
</dbReference>
<dbReference type="InterPro" id="IPR036291">
    <property type="entry name" value="NAD(P)-bd_dom_sf"/>
</dbReference>
<keyword evidence="2" id="KW-1185">Reference proteome</keyword>
<dbReference type="Gene3D" id="3.40.50.720">
    <property type="entry name" value="NAD(P)-binding Rossmann-like Domain"/>
    <property type="match status" value="1"/>
</dbReference>
<protein>
    <submittedName>
        <fullName evidence="1">Ornithine cyclodeaminase</fullName>
    </submittedName>
</protein>
<dbReference type="InterPro" id="IPR023401">
    <property type="entry name" value="ODC_N"/>
</dbReference>
<dbReference type="PANTHER" id="PTHR13812">
    <property type="entry name" value="KETIMINE REDUCTASE MU-CRYSTALLIN"/>
    <property type="match status" value="1"/>
</dbReference>
<dbReference type="KEGG" id="ptp:RCA23_c05040"/>
<proteinExistence type="predicted"/>
<dbReference type="PANTHER" id="PTHR13812:SF19">
    <property type="entry name" value="KETIMINE REDUCTASE MU-CRYSTALLIN"/>
    <property type="match status" value="1"/>
</dbReference>
<dbReference type="EMBL" id="CP003984">
    <property type="protein sequence ID" value="AII86064.1"/>
    <property type="molecule type" value="Genomic_DNA"/>
</dbReference>
<dbReference type="Pfam" id="PF02423">
    <property type="entry name" value="OCD_Mu_crystall"/>
    <property type="match status" value="1"/>
</dbReference>
<dbReference type="RefSeq" id="WP_169701443.1">
    <property type="nucleotide sequence ID" value="NZ_CP003984.1"/>
</dbReference>
<evidence type="ECO:0000313" key="1">
    <source>
        <dbReference type="EMBL" id="AII86064.1"/>
    </source>
</evidence>
<dbReference type="GO" id="GO:0005737">
    <property type="term" value="C:cytoplasm"/>
    <property type="evidence" value="ECO:0007669"/>
    <property type="project" value="TreeGrafter"/>
</dbReference>
<reference evidence="1 2" key="1">
    <citation type="journal article" date="2014" name="ISME J.">
        <title>Adaptation of an abundant Roseobacter RCA organism to pelagic systems revealed by genomic and transcriptomic analyses.</title>
        <authorList>
            <person name="Voget S."/>
            <person name="Wemheuer B."/>
            <person name="Brinkhoff T."/>
            <person name="Vollmers J."/>
            <person name="Dietrich S."/>
            <person name="Giebel H.A."/>
            <person name="Beardsley C."/>
            <person name="Sardemann C."/>
            <person name="Bakenhus I."/>
            <person name="Billerbeck S."/>
            <person name="Daniel R."/>
            <person name="Simon M."/>
        </authorList>
    </citation>
    <scope>NUCLEOTIDE SEQUENCE [LARGE SCALE GENOMIC DNA]</scope>
    <source>
        <strain evidence="1 2">RCA23</strain>
    </source>
</reference>
<dbReference type="InterPro" id="IPR003462">
    <property type="entry name" value="ODC_Mu_crystall"/>
</dbReference>
<organism evidence="1 2">
    <name type="scientific">Planktomarina temperata RCA23</name>
    <dbReference type="NCBI Taxonomy" id="666509"/>
    <lineage>
        <taxon>Bacteria</taxon>
        <taxon>Pseudomonadati</taxon>
        <taxon>Pseudomonadota</taxon>
        <taxon>Alphaproteobacteria</taxon>
        <taxon>Rhodobacterales</taxon>
        <taxon>Paracoccaceae</taxon>
        <taxon>Planktomarina</taxon>
    </lineage>
</organism>